<keyword evidence="3" id="KW-0804">Transcription</keyword>
<feature type="domain" description="HTH tetR-type" evidence="5">
    <location>
        <begin position="1"/>
        <end position="53"/>
    </location>
</feature>
<proteinExistence type="predicted"/>
<evidence type="ECO:0000259" key="5">
    <source>
        <dbReference type="PROSITE" id="PS50977"/>
    </source>
</evidence>
<dbReference type="PANTHER" id="PTHR30055">
    <property type="entry name" value="HTH-TYPE TRANSCRIPTIONAL REGULATOR RUTR"/>
    <property type="match status" value="1"/>
</dbReference>
<name>A0A386WH37_9ACTN</name>
<feature type="DNA-binding region" description="H-T-H motif" evidence="4">
    <location>
        <begin position="16"/>
        <end position="35"/>
    </location>
</feature>
<accession>A0A386WH37</accession>
<gene>
    <name evidence="6" type="ORF">CSH63_04910</name>
</gene>
<protein>
    <submittedName>
        <fullName evidence="6">TetR family transcriptional regulator</fullName>
    </submittedName>
</protein>
<dbReference type="InterPro" id="IPR001647">
    <property type="entry name" value="HTH_TetR"/>
</dbReference>
<evidence type="ECO:0000256" key="2">
    <source>
        <dbReference type="ARBA" id="ARBA00023125"/>
    </source>
</evidence>
<dbReference type="KEGG" id="mtua:CSH63_04910"/>
<organism evidence="6 7">
    <name type="scientific">Micromonospora tulbaghiae</name>
    <dbReference type="NCBI Taxonomy" id="479978"/>
    <lineage>
        <taxon>Bacteria</taxon>
        <taxon>Bacillati</taxon>
        <taxon>Actinomycetota</taxon>
        <taxon>Actinomycetes</taxon>
        <taxon>Micromonosporales</taxon>
        <taxon>Micromonosporaceae</taxon>
        <taxon>Micromonospora</taxon>
    </lineage>
</organism>
<dbReference type="GO" id="GO:0000976">
    <property type="term" value="F:transcription cis-regulatory region binding"/>
    <property type="evidence" value="ECO:0007669"/>
    <property type="project" value="TreeGrafter"/>
</dbReference>
<dbReference type="PROSITE" id="PS50977">
    <property type="entry name" value="HTH_TETR_2"/>
    <property type="match status" value="1"/>
</dbReference>
<dbReference type="Gene3D" id="1.10.357.10">
    <property type="entry name" value="Tetracycline Repressor, domain 2"/>
    <property type="match status" value="1"/>
</dbReference>
<dbReference type="SUPFAM" id="SSF46689">
    <property type="entry name" value="Homeodomain-like"/>
    <property type="match status" value="1"/>
</dbReference>
<dbReference type="GO" id="GO:0003700">
    <property type="term" value="F:DNA-binding transcription factor activity"/>
    <property type="evidence" value="ECO:0007669"/>
    <property type="project" value="TreeGrafter"/>
</dbReference>
<evidence type="ECO:0000256" key="1">
    <source>
        <dbReference type="ARBA" id="ARBA00023015"/>
    </source>
</evidence>
<evidence type="ECO:0000313" key="7">
    <source>
        <dbReference type="Proteomes" id="UP000267804"/>
    </source>
</evidence>
<evidence type="ECO:0000256" key="4">
    <source>
        <dbReference type="PROSITE-ProRule" id="PRU00335"/>
    </source>
</evidence>
<evidence type="ECO:0000313" key="6">
    <source>
        <dbReference type="EMBL" id="AYF26809.1"/>
    </source>
</evidence>
<keyword evidence="1" id="KW-0805">Transcription regulation</keyword>
<dbReference type="PANTHER" id="PTHR30055:SF234">
    <property type="entry name" value="HTH-TYPE TRANSCRIPTIONAL REGULATOR BETI"/>
    <property type="match status" value="1"/>
</dbReference>
<dbReference type="InterPro" id="IPR050109">
    <property type="entry name" value="HTH-type_TetR-like_transc_reg"/>
</dbReference>
<evidence type="ECO:0000256" key="3">
    <source>
        <dbReference type="ARBA" id="ARBA00023163"/>
    </source>
</evidence>
<sequence>MLTAVAQVLVEAPHSSLGEIAEALGISRTTLHRMFATRRDLVAAVALDAIEDLARVYAEIGFGDDAPGGGDVFAALRQLVERMVPLGPKLRFLLSARELHGDETLDRRIDALDAPVLAAIDRARNAGLLRKQLPGWWAMEMLFATVFVAWEQIEAGRLAPLDAPELVLDTWLSGTIAPPTAVQHRR</sequence>
<dbReference type="Proteomes" id="UP000267804">
    <property type="component" value="Chromosome"/>
</dbReference>
<dbReference type="EMBL" id="CP024087">
    <property type="protein sequence ID" value="AYF26809.1"/>
    <property type="molecule type" value="Genomic_DNA"/>
</dbReference>
<dbReference type="InterPro" id="IPR009057">
    <property type="entry name" value="Homeodomain-like_sf"/>
</dbReference>
<dbReference type="AlphaFoldDB" id="A0A386WH37"/>
<reference evidence="6 7" key="1">
    <citation type="submission" date="2017-10" db="EMBL/GenBank/DDBJ databases">
        <title>Integration of genomic and chemical information greatly accelerates assignment of the full stereostructure of myelolactone, a potent inhibitor of myeloma from a marine-derived Micromonospora.</title>
        <authorList>
            <person name="Kim M.C."/>
            <person name="Machado H."/>
            <person name="Jensen P.R."/>
            <person name="Fenical W."/>
        </authorList>
    </citation>
    <scope>NUCLEOTIDE SEQUENCE [LARGE SCALE GENOMIC DNA]</scope>
    <source>
        <strain evidence="6 7">CNY-010</strain>
    </source>
</reference>
<keyword evidence="2 4" id="KW-0238">DNA-binding</keyword>